<protein>
    <recommendedName>
        <fullName evidence="1">MADF domain-containing protein</fullName>
    </recommendedName>
</protein>
<dbReference type="EMBL" id="LR899012">
    <property type="protein sequence ID" value="CAD7088369.1"/>
    <property type="molecule type" value="Genomic_DNA"/>
</dbReference>
<accession>A0A7R8UWH6</accession>
<dbReference type="Proteomes" id="UP000594454">
    <property type="component" value="Chromosome 4"/>
</dbReference>
<reference evidence="2 3" key="1">
    <citation type="submission" date="2020-11" db="EMBL/GenBank/DDBJ databases">
        <authorList>
            <person name="Wallbank WR R."/>
            <person name="Pardo Diaz C."/>
            <person name="Kozak K."/>
            <person name="Martin S."/>
            <person name="Jiggins C."/>
            <person name="Moest M."/>
            <person name="Warren A I."/>
            <person name="Generalovic N T."/>
            <person name="Byers J.R.P. K."/>
            <person name="Montejo-Kovacevich G."/>
            <person name="Yen C E."/>
        </authorList>
    </citation>
    <scope>NUCLEOTIDE SEQUENCE [LARGE SCALE GENOMIC DNA]</scope>
</reference>
<name>A0A7R8UWH6_HERIL</name>
<sequence>MQRLTETQVEKLIELVKQNPSLYDKHQRQNESLDLIWERIAVDLNADASLTRGYPIYTKFLSSGLYRTHNLFY</sequence>
<keyword evidence="3" id="KW-1185">Reference proteome</keyword>
<dbReference type="InterPro" id="IPR006578">
    <property type="entry name" value="MADF-dom"/>
</dbReference>
<gene>
    <name evidence="2" type="ORF">HERILL_LOCUS10998</name>
</gene>
<proteinExistence type="predicted"/>
<feature type="domain" description="MADF" evidence="1">
    <location>
        <begin position="12"/>
        <end position="50"/>
    </location>
</feature>
<dbReference type="AlphaFoldDB" id="A0A7R8UWH6"/>
<evidence type="ECO:0000313" key="3">
    <source>
        <dbReference type="Proteomes" id="UP000594454"/>
    </source>
</evidence>
<evidence type="ECO:0000259" key="1">
    <source>
        <dbReference type="Pfam" id="PF10545"/>
    </source>
</evidence>
<dbReference type="Pfam" id="PF10545">
    <property type="entry name" value="MADF_DNA_bdg"/>
    <property type="match status" value="1"/>
</dbReference>
<dbReference type="OrthoDB" id="5779735at2759"/>
<evidence type="ECO:0000313" key="2">
    <source>
        <dbReference type="EMBL" id="CAD7088369.1"/>
    </source>
</evidence>
<organism evidence="2 3">
    <name type="scientific">Hermetia illucens</name>
    <name type="common">Black soldier fly</name>
    <dbReference type="NCBI Taxonomy" id="343691"/>
    <lineage>
        <taxon>Eukaryota</taxon>
        <taxon>Metazoa</taxon>
        <taxon>Ecdysozoa</taxon>
        <taxon>Arthropoda</taxon>
        <taxon>Hexapoda</taxon>
        <taxon>Insecta</taxon>
        <taxon>Pterygota</taxon>
        <taxon>Neoptera</taxon>
        <taxon>Endopterygota</taxon>
        <taxon>Diptera</taxon>
        <taxon>Brachycera</taxon>
        <taxon>Stratiomyomorpha</taxon>
        <taxon>Stratiomyidae</taxon>
        <taxon>Hermetiinae</taxon>
        <taxon>Hermetia</taxon>
    </lineage>
</organism>